<organism evidence="1 2">
    <name type="scientific">Saguinus oedipus</name>
    <name type="common">Cotton-top tamarin</name>
    <name type="synonym">Oedipomidas oedipus</name>
    <dbReference type="NCBI Taxonomy" id="9490"/>
    <lineage>
        <taxon>Eukaryota</taxon>
        <taxon>Metazoa</taxon>
        <taxon>Chordata</taxon>
        <taxon>Craniata</taxon>
        <taxon>Vertebrata</taxon>
        <taxon>Euteleostomi</taxon>
        <taxon>Mammalia</taxon>
        <taxon>Eutheria</taxon>
        <taxon>Euarchontoglires</taxon>
        <taxon>Primates</taxon>
        <taxon>Haplorrhini</taxon>
        <taxon>Platyrrhini</taxon>
        <taxon>Cebidae</taxon>
        <taxon>Callitrichinae</taxon>
        <taxon>Saguinus</taxon>
    </lineage>
</organism>
<feature type="non-terminal residue" evidence="1">
    <location>
        <position position="1"/>
    </location>
</feature>
<keyword evidence="2" id="KW-1185">Reference proteome</keyword>
<protein>
    <submittedName>
        <fullName evidence="1">Uncharacterized protein</fullName>
    </submittedName>
</protein>
<dbReference type="Proteomes" id="UP001266305">
    <property type="component" value="Unassembled WGS sequence"/>
</dbReference>
<reference evidence="1 2" key="1">
    <citation type="submission" date="2023-05" db="EMBL/GenBank/DDBJ databases">
        <title>B98-5 Cell Line De Novo Hybrid Assembly: An Optical Mapping Approach.</title>
        <authorList>
            <person name="Kananen K."/>
            <person name="Auerbach J.A."/>
            <person name="Kautto E."/>
            <person name="Blachly J.S."/>
        </authorList>
    </citation>
    <scope>NUCLEOTIDE SEQUENCE [LARGE SCALE GENOMIC DNA]</scope>
    <source>
        <strain evidence="1">B95-8</strain>
        <tissue evidence="1">Cell line</tissue>
    </source>
</reference>
<sequence>NGDLRASPRTYWIYAQFMWSSKRGLRVSASGTLSTCDTRGKVPPAYGDPDVNLGLGSGQDWTQHYENGALDEFNIQE</sequence>
<proteinExistence type="predicted"/>
<accession>A0ABQ9V177</accession>
<evidence type="ECO:0000313" key="2">
    <source>
        <dbReference type="Proteomes" id="UP001266305"/>
    </source>
</evidence>
<dbReference type="EMBL" id="JASSZA010000009">
    <property type="protein sequence ID" value="KAK2102987.1"/>
    <property type="molecule type" value="Genomic_DNA"/>
</dbReference>
<comment type="caution">
    <text evidence="1">The sequence shown here is derived from an EMBL/GenBank/DDBJ whole genome shotgun (WGS) entry which is preliminary data.</text>
</comment>
<name>A0ABQ9V177_SAGOE</name>
<gene>
    <name evidence="1" type="ORF">P7K49_020654</name>
</gene>
<evidence type="ECO:0000313" key="1">
    <source>
        <dbReference type="EMBL" id="KAK2102987.1"/>
    </source>
</evidence>